<evidence type="ECO:0000256" key="4">
    <source>
        <dbReference type="ARBA" id="ARBA00022448"/>
    </source>
</evidence>
<evidence type="ECO:0000256" key="6">
    <source>
        <dbReference type="ARBA" id="ARBA00023034"/>
    </source>
</evidence>
<evidence type="ECO:0000256" key="8">
    <source>
        <dbReference type="ARBA" id="ARBA00031339"/>
    </source>
</evidence>
<reference evidence="11" key="1">
    <citation type="submission" date="2020-05" db="EMBL/GenBank/DDBJ databases">
        <title>Phylogenomic resolution of chytrid fungi.</title>
        <authorList>
            <person name="Stajich J.E."/>
            <person name="Amses K."/>
            <person name="Simmons R."/>
            <person name="Seto K."/>
            <person name="Myers J."/>
            <person name="Bonds A."/>
            <person name="Quandt C.A."/>
            <person name="Barry K."/>
            <person name="Liu P."/>
            <person name="Grigoriev I."/>
            <person name="Longcore J.E."/>
            <person name="James T.Y."/>
        </authorList>
    </citation>
    <scope>NUCLEOTIDE SEQUENCE</scope>
    <source>
        <strain evidence="11">JEL0476</strain>
    </source>
</reference>
<dbReference type="InterPro" id="IPR048685">
    <property type="entry name" value="COG3_C"/>
</dbReference>
<evidence type="ECO:0000313" key="11">
    <source>
        <dbReference type="EMBL" id="KAJ3225402.1"/>
    </source>
</evidence>
<evidence type="ECO:0000256" key="3">
    <source>
        <dbReference type="ARBA" id="ARBA00020976"/>
    </source>
</evidence>
<evidence type="ECO:0000313" key="12">
    <source>
        <dbReference type="Proteomes" id="UP001211065"/>
    </source>
</evidence>
<dbReference type="GO" id="GO:0006891">
    <property type="term" value="P:intra-Golgi vesicle-mediated transport"/>
    <property type="evidence" value="ECO:0007669"/>
    <property type="project" value="TreeGrafter"/>
</dbReference>
<protein>
    <recommendedName>
        <fullName evidence="3">Conserved oligomeric Golgi complex subunit 3</fullName>
    </recommendedName>
    <alternativeName>
        <fullName evidence="8">Component of oligomeric Golgi complex 3</fullName>
    </alternativeName>
</protein>
<evidence type="ECO:0000259" key="9">
    <source>
        <dbReference type="Pfam" id="PF04136"/>
    </source>
</evidence>
<evidence type="ECO:0000256" key="1">
    <source>
        <dbReference type="ARBA" id="ARBA00004395"/>
    </source>
</evidence>
<dbReference type="EMBL" id="JADGJW010000062">
    <property type="protein sequence ID" value="KAJ3225402.1"/>
    <property type="molecule type" value="Genomic_DNA"/>
</dbReference>
<dbReference type="GO" id="GO:0005801">
    <property type="term" value="C:cis-Golgi network"/>
    <property type="evidence" value="ECO:0007669"/>
    <property type="project" value="InterPro"/>
</dbReference>
<evidence type="ECO:0000256" key="5">
    <source>
        <dbReference type="ARBA" id="ARBA00022927"/>
    </source>
</evidence>
<dbReference type="GO" id="GO:0006886">
    <property type="term" value="P:intracellular protein transport"/>
    <property type="evidence" value="ECO:0007669"/>
    <property type="project" value="InterPro"/>
</dbReference>
<evidence type="ECO:0000256" key="7">
    <source>
        <dbReference type="ARBA" id="ARBA00023136"/>
    </source>
</evidence>
<sequence length="1342" mass="154096">MNDQDPYLLLQAACNELPFPSKMITEVDSSSSLISEPSSKLLLEDDLIGKCDNQELTYGKDAIIETAQQFFKWFSEIEREMEQGQEEVYRSYLDGVILYRDTCGNILSSIEETGVLLDHLLINYKFVESKSKALQLACEKLLKDQTHLTNISIQLSAKLAYFNQLEPVTKLLSNPGDLVCLDNQFIPVLSKLDHCLAFINDHLHYKDTELYHMRFRQCMTRALTLIKMHFTTQMRNLAIDTRDKLRDKAPKDILNSSLYTSLFYVKFKTQGAKLKPLIAEIESRCEGHKESFLEDLSIVLHDSFRPLILRETKIELLSEICNQLQIQKKSISSNITTNYNDVGQGFNPSSEEKLGEEFIDGISLAANAVVGKILEDAQQRLVFRAQSYLKSDIEGFKPREEEVILFTRTNKLPQPIPTSSTVPMAPVLENVTDGLHASPAVLKALNEGEDTASLDLRDDLRIFSTSNLNNQNKSALKIDTSKKSSDTEEKTFFNAVYGAGEWYPTLQRTLFILGKLYQSVPSAIFEDISQEAVEICRNSLLSASNIISKKQSKLDGQLFLIKNLLMLREQISKFDTNFLRKEDSLDLSGIQDVIASLVNSKWSSLMTLGKNIISSVTPKVIYTYSDSKQAVDKELKAVCEDLILENAKSSLEPISSFLIKVSAFKLRNEAKPLTQKELLVKQNFAQAGAVLQTVEQFQNTLNERFFNTAIKMSSYLGDRRTENVLIKVIKSHILDTYQTFFDLISSNYEYSLINKVLAVNEVAQQLEVLSKKNLLSFRNLLIEWNDISESNELFDFETFFILKTLKNKIFYESESLKNNVNPDFRQLNLNLNLNSIKIKNSNILKKEIEENIDCDFENEIENEDNPHIINVFRINDKIIDLNNNNSLLQIDSELNETQSPFPKNSILLLIENFYYLLQSDVNSANYEYDVETVKVDAAKARKSYSIDNIIRLINLQKNIWCCLQEITHTIEKGEELISRRMERMKNLIAFKSRKSNLNQLELENMRRTQLLQAKRLHLKEIKTESLNRKNFLLTVPENSKQLNKVQNSHSGKLAFAACLTNNTCINQCSLRSIITKRNLMLKNITDIKLESGQLKLELKNIEKKRNLKITQLFNDLELLFQLREEAINNSVHFFIRGIFLPNSDYKSHDEERIATALGFTAHLVNMISYYLDIKLRYPIKSMSSRSLVTDNITLMYRGNTVFPLYSRGVEKFRFEYGVFLLNKNIEQLLNYLDIFITSSELRNTLPNIQKIFDNVKQINSVPYSDEEDYTELRQLDADKLFLDKTLQENYKFSSTQASPTLLINAENVKEKLDGGFTSTKLGDRLELTLPCSNKTNFHIDDY</sequence>
<dbReference type="PANTHER" id="PTHR13302:SF8">
    <property type="entry name" value="CONSERVED OLIGOMERIC GOLGI COMPLEX SUBUNIT 3"/>
    <property type="match status" value="1"/>
</dbReference>
<comment type="caution">
    <text evidence="11">The sequence shown here is derived from an EMBL/GenBank/DDBJ whole genome shotgun (WGS) entry which is preliminary data.</text>
</comment>
<gene>
    <name evidence="11" type="primary">COG3</name>
    <name evidence="11" type="ORF">HK099_006860</name>
</gene>
<keyword evidence="4" id="KW-0813">Transport</keyword>
<keyword evidence="12" id="KW-1185">Reference proteome</keyword>
<proteinExistence type="inferred from homology"/>
<evidence type="ECO:0000256" key="2">
    <source>
        <dbReference type="ARBA" id="ARBA00009936"/>
    </source>
</evidence>
<feature type="domain" description="Conserved oligomeric Golgi complex subunit 3 C-terminal" evidence="10">
    <location>
        <begin position="290"/>
        <end position="590"/>
    </location>
</feature>
<dbReference type="GO" id="GO:0007030">
    <property type="term" value="P:Golgi organization"/>
    <property type="evidence" value="ECO:0007669"/>
    <property type="project" value="TreeGrafter"/>
</dbReference>
<name>A0AAD5U5V0_9FUNG</name>
<comment type="similarity">
    <text evidence="2">Belongs to the COG3 family.</text>
</comment>
<dbReference type="GO" id="GO:0017119">
    <property type="term" value="C:Golgi transport complex"/>
    <property type="evidence" value="ECO:0007669"/>
    <property type="project" value="TreeGrafter"/>
</dbReference>
<dbReference type="Pfam" id="PF20671">
    <property type="entry name" value="COG3_C"/>
    <property type="match status" value="1"/>
</dbReference>
<accession>A0AAD5U5V0</accession>
<dbReference type="GO" id="GO:0000139">
    <property type="term" value="C:Golgi membrane"/>
    <property type="evidence" value="ECO:0007669"/>
    <property type="project" value="UniProtKB-SubCell"/>
</dbReference>
<dbReference type="InterPro" id="IPR007265">
    <property type="entry name" value="COG_su3"/>
</dbReference>
<dbReference type="PANTHER" id="PTHR13302">
    <property type="entry name" value="CONSERVED OLIGOMERIC GOLGI COMPLEX COMPONENT 3"/>
    <property type="match status" value="1"/>
</dbReference>
<dbReference type="Pfam" id="PF04136">
    <property type="entry name" value="COG3_N"/>
    <property type="match status" value="1"/>
</dbReference>
<evidence type="ECO:0000259" key="10">
    <source>
        <dbReference type="Pfam" id="PF20671"/>
    </source>
</evidence>
<organism evidence="11 12">
    <name type="scientific">Clydaea vesicula</name>
    <dbReference type="NCBI Taxonomy" id="447962"/>
    <lineage>
        <taxon>Eukaryota</taxon>
        <taxon>Fungi</taxon>
        <taxon>Fungi incertae sedis</taxon>
        <taxon>Chytridiomycota</taxon>
        <taxon>Chytridiomycota incertae sedis</taxon>
        <taxon>Chytridiomycetes</taxon>
        <taxon>Lobulomycetales</taxon>
        <taxon>Lobulomycetaceae</taxon>
        <taxon>Clydaea</taxon>
    </lineage>
</organism>
<feature type="domain" description="Conserved oligomeric Golgi complex subunit 3 N-terminal" evidence="9">
    <location>
        <begin position="92"/>
        <end position="236"/>
    </location>
</feature>
<keyword evidence="7" id="KW-0472">Membrane</keyword>
<keyword evidence="5" id="KW-0653">Protein transport</keyword>
<keyword evidence="6" id="KW-0333">Golgi apparatus</keyword>
<dbReference type="InterPro" id="IPR048320">
    <property type="entry name" value="COG3_N"/>
</dbReference>
<dbReference type="Proteomes" id="UP001211065">
    <property type="component" value="Unassembled WGS sequence"/>
</dbReference>
<comment type="subcellular location">
    <subcellularLocation>
        <location evidence="1">Golgi apparatus membrane</location>
        <topology evidence="1">Peripheral membrane protein</topology>
    </subcellularLocation>
</comment>